<dbReference type="AlphaFoldDB" id="A0A0C1VTB3"/>
<name>A0A0C1VTB3_9VIBR</name>
<comment type="caution">
    <text evidence="1">The sequence shown here is derived from an EMBL/GenBank/DDBJ whole genome shotgun (WGS) entry which is preliminary data.</text>
</comment>
<dbReference type="RefSeq" id="WP_020194320.1">
    <property type="nucleotide sequence ID" value="NZ_BAOH01000005.1"/>
</dbReference>
<accession>A0A0C1VTB3</accession>
<evidence type="ECO:0000313" key="2">
    <source>
        <dbReference type="Proteomes" id="UP000031586"/>
    </source>
</evidence>
<sequence length="135" mass="15536">MSHISQGRGKIAFTDKNLLLKALEKVGRVEESTHLYVETGGGGHSRTMTKYDVVLISQTNKKHRIGFNKNSDGHYVPFEENWGDCGRWTRRVKPMLDDLYIGYHYEQQMQNEGFDVELVMNDDGTIEVEGVEQVW</sequence>
<evidence type="ECO:0000313" key="1">
    <source>
        <dbReference type="EMBL" id="KIF53143.1"/>
    </source>
</evidence>
<reference evidence="1 2" key="1">
    <citation type="submission" date="2014-07" db="EMBL/GenBank/DDBJ databases">
        <title>Unique and conserved regions in Vibrio harveyi and related species in comparison with the shrimp pathogen Vibrio harveyi CAIM 1792.</title>
        <authorList>
            <person name="Espinoza-Valles I."/>
            <person name="Vora G."/>
            <person name="Leekitcharoenphon P."/>
            <person name="Ussery D."/>
            <person name="Hoj L."/>
            <person name="Gomez-Gil B."/>
        </authorList>
    </citation>
    <scope>NUCLEOTIDE SEQUENCE [LARGE SCALE GENOMIC DNA]</scope>
    <source>
        <strain evidence="2">CAIM 1854 / LMG 25443</strain>
    </source>
</reference>
<dbReference type="PATRIC" id="fig|1229493.5.peg.962"/>
<organism evidence="1 2">
    <name type="scientific">Vibrio owensii CAIM 1854 = LMG 25443</name>
    <dbReference type="NCBI Taxonomy" id="1229493"/>
    <lineage>
        <taxon>Bacteria</taxon>
        <taxon>Pseudomonadati</taxon>
        <taxon>Pseudomonadota</taxon>
        <taxon>Gammaproteobacteria</taxon>
        <taxon>Vibrionales</taxon>
        <taxon>Vibrionaceae</taxon>
        <taxon>Vibrio</taxon>
    </lineage>
</organism>
<protein>
    <submittedName>
        <fullName evidence="1">Uncharacterized protein</fullName>
    </submittedName>
</protein>
<dbReference type="EMBL" id="JPRD01000015">
    <property type="protein sequence ID" value="KIF53143.1"/>
    <property type="molecule type" value="Genomic_DNA"/>
</dbReference>
<proteinExistence type="predicted"/>
<gene>
    <name evidence="1" type="ORF">H735_09390</name>
</gene>
<dbReference type="Proteomes" id="UP000031586">
    <property type="component" value="Unassembled WGS sequence"/>
</dbReference>